<evidence type="ECO:0000313" key="4">
    <source>
        <dbReference type="Proteomes" id="UP000523863"/>
    </source>
</evidence>
<evidence type="ECO:0000313" key="3">
    <source>
        <dbReference type="EMBL" id="MBB5597123.1"/>
    </source>
</evidence>
<feature type="transmembrane region" description="Helical" evidence="2">
    <location>
        <begin position="12"/>
        <end position="37"/>
    </location>
</feature>
<organism evidence="3 4">
    <name type="scientific">Neomicrococcus lactis</name>
    <dbReference type="NCBI Taxonomy" id="732241"/>
    <lineage>
        <taxon>Bacteria</taxon>
        <taxon>Bacillati</taxon>
        <taxon>Actinomycetota</taxon>
        <taxon>Actinomycetes</taxon>
        <taxon>Micrococcales</taxon>
        <taxon>Micrococcaceae</taxon>
        <taxon>Neomicrococcus</taxon>
    </lineage>
</organism>
<gene>
    <name evidence="3" type="ORF">BKA12_000203</name>
</gene>
<keyword evidence="4" id="KW-1185">Reference proteome</keyword>
<keyword evidence="2" id="KW-1133">Transmembrane helix</keyword>
<feature type="region of interest" description="Disordered" evidence="1">
    <location>
        <begin position="178"/>
        <end position="200"/>
    </location>
</feature>
<dbReference type="Proteomes" id="UP000523863">
    <property type="component" value="Unassembled WGS sequence"/>
</dbReference>
<evidence type="ECO:0000256" key="1">
    <source>
        <dbReference type="SAM" id="MobiDB-lite"/>
    </source>
</evidence>
<dbReference type="RefSeq" id="WP_183639995.1">
    <property type="nucleotide sequence ID" value="NZ_JACHBL010000001.1"/>
</dbReference>
<sequence>MADQAPLKINYGRLAVAVVGLIAFVTMLIAAVMALAGQGTGRLASTMLVVVIASFIGLRALALRARQRRAMERVQAAFADAMNPQLDSFEETESRPQLAIASVYAGPSRPFDALATDESAVSTAVAVKDSATEAVSSSSEISATEPATLAQGAGEEWKPVELPKPLYTEAPVVKREVAEPLAKPEEKKATPGAPSIRQSEDLARVVHRAATGALIQGYAESLDTGRIDLDMVLRRRRA</sequence>
<feature type="compositionally biased region" description="Basic and acidic residues" evidence="1">
    <location>
        <begin position="178"/>
        <end position="189"/>
    </location>
</feature>
<comment type="caution">
    <text evidence="3">The sequence shown here is derived from an EMBL/GenBank/DDBJ whole genome shotgun (WGS) entry which is preliminary data.</text>
</comment>
<keyword evidence="2" id="KW-0812">Transmembrane</keyword>
<feature type="region of interest" description="Disordered" evidence="1">
    <location>
        <begin position="135"/>
        <end position="156"/>
    </location>
</feature>
<dbReference type="AlphaFoldDB" id="A0A7W9DA05"/>
<accession>A0A7W9DA05</accession>
<dbReference type="EMBL" id="JACHBL010000001">
    <property type="protein sequence ID" value="MBB5597123.1"/>
    <property type="molecule type" value="Genomic_DNA"/>
</dbReference>
<protein>
    <submittedName>
        <fullName evidence="3">Uncharacterized protein</fullName>
    </submittedName>
</protein>
<keyword evidence="2" id="KW-0472">Membrane</keyword>
<evidence type="ECO:0000256" key="2">
    <source>
        <dbReference type="SAM" id="Phobius"/>
    </source>
</evidence>
<proteinExistence type="predicted"/>
<feature type="transmembrane region" description="Helical" evidence="2">
    <location>
        <begin position="43"/>
        <end position="63"/>
    </location>
</feature>
<reference evidence="3 4" key="1">
    <citation type="submission" date="2020-08" db="EMBL/GenBank/DDBJ databases">
        <title>Sequencing the genomes of 1000 actinobacteria strains.</title>
        <authorList>
            <person name="Klenk H.-P."/>
        </authorList>
    </citation>
    <scope>NUCLEOTIDE SEQUENCE [LARGE SCALE GENOMIC DNA]</scope>
    <source>
        <strain evidence="3 4">DSM 23694</strain>
    </source>
</reference>
<name>A0A7W9DA05_9MICC</name>